<comment type="caution">
    <text evidence="3">The sequence shown here is derived from an EMBL/GenBank/DDBJ whole genome shotgun (WGS) entry which is preliminary data.</text>
</comment>
<dbReference type="Proteomes" id="UP000179807">
    <property type="component" value="Unassembled WGS sequence"/>
</dbReference>
<name>A0A1J4JA32_9EUKA</name>
<dbReference type="OrthoDB" id="10520724at2759"/>
<feature type="region of interest" description="Disordered" evidence="2">
    <location>
        <begin position="423"/>
        <end position="444"/>
    </location>
</feature>
<dbReference type="AlphaFoldDB" id="A0A1J4JA32"/>
<reference evidence="3" key="1">
    <citation type="submission" date="2016-10" db="EMBL/GenBank/DDBJ databases">
        <authorList>
            <person name="Benchimol M."/>
            <person name="Almeida L.G."/>
            <person name="Vasconcelos A.T."/>
            <person name="Perreira-Neves A."/>
            <person name="Rosa I.A."/>
            <person name="Tasca T."/>
            <person name="Bogo M.R."/>
            <person name="de Souza W."/>
        </authorList>
    </citation>
    <scope>NUCLEOTIDE SEQUENCE [LARGE SCALE GENOMIC DNA]</scope>
    <source>
        <strain evidence="3">K</strain>
    </source>
</reference>
<feature type="compositionally biased region" description="Low complexity" evidence="2">
    <location>
        <begin position="135"/>
        <end position="150"/>
    </location>
</feature>
<dbReference type="GeneID" id="94830555"/>
<sequence>MSGKLAQSGGAICIDQKQGGPINGDFPFKVSYKCYDLQAKKIDQPVMDAENFEISPADQTPLRAITKEGTEGSTFLVQFPHNIVGIVHSISETAALPMFDGASKSTDVNSGSKKKKRSKKRDSEASESQPDEAAKAAAAAQQAQLQQQMQRPRGPPPPNSVSPNSMYDSQLESIRNEMQSKFNELTQMIASLRRTQATQSNIPLASDILVSSVQRLLRENQIKDQQIAEKKQLLDILNARQSDTRERDALRIQLAELGSKLSAQRQQTRVKNDEQEELSKKIQDLQAEFSLKKVKAESSLNELRRQLDDDKMKQIDELNKQRQEITLNAQKADEELAKVREEFERTLAENKRLKEMKSKDKTQELKNLEKKLPTVMAQAVKGMITGVYGIISANFDEDTDYDGEVIKKAIRTAMQRKANQMLEAIEQDALEDDGDEEEEDGQQQ</sequence>
<protein>
    <submittedName>
        <fullName evidence="3">Uncharacterized protein</fullName>
    </submittedName>
</protein>
<gene>
    <name evidence="3" type="ORF">TRFO_11118</name>
</gene>
<feature type="compositionally biased region" description="Acidic residues" evidence="2">
    <location>
        <begin position="425"/>
        <end position="444"/>
    </location>
</feature>
<feature type="coiled-coil region" evidence="1">
    <location>
        <begin position="175"/>
        <end position="371"/>
    </location>
</feature>
<keyword evidence="4" id="KW-1185">Reference proteome</keyword>
<feature type="region of interest" description="Disordered" evidence="2">
    <location>
        <begin position="100"/>
        <end position="166"/>
    </location>
</feature>
<evidence type="ECO:0000256" key="1">
    <source>
        <dbReference type="SAM" id="Coils"/>
    </source>
</evidence>
<proteinExistence type="predicted"/>
<accession>A0A1J4JA32</accession>
<dbReference type="VEuPathDB" id="TrichDB:TRFO_11118"/>
<dbReference type="RefSeq" id="XP_068347628.1">
    <property type="nucleotide sequence ID" value="XM_068495851.1"/>
</dbReference>
<evidence type="ECO:0000313" key="4">
    <source>
        <dbReference type="Proteomes" id="UP000179807"/>
    </source>
</evidence>
<dbReference type="EMBL" id="MLAK01001315">
    <property type="protein sequence ID" value="OHS94491.1"/>
    <property type="molecule type" value="Genomic_DNA"/>
</dbReference>
<keyword evidence="1" id="KW-0175">Coiled coil</keyword>
<evidence type="ECO:0000256" key="2">
    <source>
        <dbReference type="SAM" id="MobiDB-lite"/>
    </source>
</evidence>
<organism evidence="3 4">
    <name type="scientific">Tritrichomonas foetus</name>
    <dbReference type="NCBI Taxonomy" id="1144522"/>
    <lineage>
        <taxon>Eukaryota</taxon>
        <taxon>Metamonada</taxon>
        <taxon>Parabasalia</taxon>
        <taxon>Tritrichomonadida</taxon>
        <taxon>Tritrichomonadidae</taxon>
        <taxon>Tritrichomonas</taxon>
    </lineage>
</organism>
<evidence type="ECO:0000313" key="3">
    <source>
        <dbReference type="EMBL" id="OHS94491.1"/>
    </source>
</evidence>